<dbReference type="Gene3D" id="3.20.20.70">
    <property type="entry name" value="Aldolase class I"/>
    <property type="match status" value="1"/>
</dbReference>
<organism evidence="1 2">
    <name type="scientific">Streptomyces glebosus</name>
    <dbReference type="NCBI Taxonomy" id="249580"/>
    <lineage>
        <taxon>Bacteria</taxon>
        <taxon>Bacillati</taxon>
        <taxon>Actinomycetota</taxon>
        <taxon>Actinomycetes</taxon>
        <taxon>Kitasatosporales</taxon>
        <taxon>Streptomycetaceae</taxon>
        <taxon>Streptomyces</taxon>
    </lineage>
</organism>
<dbReference type="Proteomes" id="UP000430079">
    <property type="component" value="Unassembled WGS sequence"/>
</dbReference>
<evidence type="ECO:0000313" key="2">
    <source>
        <dbReference type="Proteomes" id="UP000430079"/>
    </source>
</evidence>
<proteinExistence type="predicted"/>
<protein>
    <recommendedName>
        <fullName evidence="3">NADH:flavin oxidoreductase/NADH oxidase N-terminal domain-containing protein</fullName>
    </recommendedName>
</protein>
<dbReference type="SUPFAM" id="SSF51395">
    <property type="entry name" value="FMN-linked oxidoreductases"/>
    <property type="match status" value="1"/>
</dbReference>
<dbReference type="InterPro" id="IPR013785">
    <property type="entry name" value="Aldolase_TIM"/>
</dbReference>
<accession>A0A640SZA6</accession>
<dbReference type="AlphaFoldDB" id="A0A640SZA6"/>
<reference evidence="1 2" key="1">
    <citation type="submission" date="2019-12" db="EMBL/GenBank/DDBJ databases">
        <title>Whole genome shotgun sequence of Streptomyces hygroscopicus subsp. glebosus NBRC 13786.</title>
        <authorList>
            <person name="Ichikawa N."/>
            <person name="Kimura A."/>
            <person name="Kitahashi Y."/>
            <person name="Komaki H."/>
            <person name="Tamura T."/>
        </authorList>
    </citation>
    <scope>NUCLEOTIDE SEQUENCE [LARGE SCALE GENOMIC DNA]</scope>
    <source>
        <strain evidence="1 2">NBRC 13786</strain>
    </source>
</reference>
<evidence type="ECO:0000313" key="1">
    <source>
        <dbReference type="EMBL" id="GFE16863.1"/>
    </source>
</evidence>
<name>A0A640SZA6_9ACTN</name>
<evidence type="ECO:0008006" key="3">
    <source>
        <dbReference type="Google" id="ProtNLM"/>
    </source>
</evidence>
<sequence>MAYGSLFLANPGLPRRLASGGPFNAADKATFYGGDHRGYTDYPALPALPA</sequence>
<comment type="caution">
    <text evidence="1">The sequence shown here is derived from an EMBL/GenBank/DDBJ whole genome shotgun (WGS) entry which is preliminary data.</text>
</comment>
<dbReference type="EMBL" id="BLIO01000001">
    <property type="protein sequence ID" value="GFE16863.1"/>
    <property type="molecule type" value="Genomic_DNA"/>
</dbReference>
<keyword evidence="2" id="KW-1185">Reference proteome</keyword>
<gene>
    <name evidence="1" type="ORF">Sgleb_49100</name>
</gene>